<comment type="caution">
    <text evidence="1">The sequence shown here is derived from an EMBL/GenBank/DDBJ whole genome shotgun (WGS) entry which is preliminary data.</text>
</comment>
<evidence type="ECO:0008006" key="2">
    <source>
        <dbReference type="Google" id="ProtNLM"/>
    </source>
</evidence>
<protein>
    <recommendedName>
        <fullName evidence="2">Craniofacial development protein 2-like</fullName>
    </recommendedName>
</protein>
<dbReference type="EMBL" id="BKCJ011214364">
    <property type="protein sequence ID" value="GFD04844.1"/>
    <property type="molecule type" value="Genomic_DNA"/>
</dbReference>
<sequence length="144" mass="15651">MGRGGGGQDFEVCDTSRTASVVAVPPVMCAGLPNIGNVNGVGTSPLRSGLNLNLSLGRKDRYKVRIGTWNVGTLTGRSRELAEVLKRRRVNICCVQETKWKGEKAKEIGEGYKIIYSGRTSTRNGVGVILDEDMKINVVEVDRK</sequence>
<gene>
    <name evidence="1" type="ORF">Tci_876813</name>
</gene>
<feature type="non-terminal residue" evidence="1">
    <location>
        <position position="144"/>
    </location>
</feature>
<dbReference type="InterPro" id="IPR036691">
    <property type="entry name" value="Endo/exonu/phosph_ase_sf"/>
</dbReference>
<dbReference type="Gene3D" id="3.60.10.10">
    <property type="entry name" value="Endonuclease/exonuclease/phosphatase"/>
    <property type="match status" value="1"/>
</dbReference>
<dbReference type="GO" id="GO:0008311">
    <property type="term" value="F:double-stranded DNA 3'-5' DNA exonuclease activity"/>
    <property type="evidence" value="ECO:0007669"/>
    <property type="project" value="InterPro"/>
</dbReference>
<accession>A0A699T7N6</accession>
<dbReference type="PANTHER" id="PTHR43250:SF2">
    <property type="entry name" value="EXODEOXYRIBONUCLEASE III"/>
    <property type="match status" value="1"/>
</dbReference>
<evidence type="ECO:0000313" key="1">
    <source>
        <dbReference type="EMBL" id="GFD04844.1"/>
    </source>
</evidence>
<dbReference type="GO" id="GO:0006281">
    <property type="term" value="P:DNA repair"/>
    <property type="evidence" value="ECO:0007669"/>
    <property type="project" value="InterPro"/>
</dbReference>
<dbReference type="PANTHER" id="PTHR43250">
    <property type="entry name" value="EXODEOXYRIBONUCLEASE III"/>
    <property type="match status" value="1"/>
</dbReference>
<dbReference type="SUPFAM" id="SSF56219">
    <property type="entry name" value="DNase I-like"/>
    <property type="match status" value="1"/>
</dbReference>
<proteinExistence type="predicted"/>
<dbReference type="AlphaFoldDB" id="A0A699T7N6"/>
<dbReference type="InterPro" id="IPR037493">
    <property type="entry name" value="ExoIII-like"/>
</dbReference>
<name>A0A699T7N6_TANCI</name>
<organism evidence="1">
    <name type="scientific">Tanacetum cinerariifolium</name>
    <name type="common">Dalmatian daisy</name>
    <name type="synonym">Chrysanthemum cinerariifolium</name>
    <dbReference type="NCBI Taxonomy" id="118510"/>
    <lineage>
        <taxon>Eukaryota</taxon>
        <taxon>Viridiplantae</taxon>
        <taxon>Streptophyta</taxon>
        <taxon>Embryophyta</taxon>
        <taxon>Tracheophyta</taxon>
        <taxon>Spermatophyta</taxon>
        <taxon>Magnoliopsida</taxon>
        <taxon>eudicotyledons</taxon>
        <taxon>Gunneridae</taxon>
        <taxon>Pentapetalae</taxon>
        <taxon>asterids</taxon>
        <taxon>campanulids</taxon>
        <taxon>Asterales</taxon>
        <taxon>Asteraceae</taxon>
        <taxon>Asteroideae</taxon>
        <taxon>Anthemideae</taxon>
        <taxon>Anthemidinae</taxon>
        <taxon>Tanacetum</taxon>
    </lineage>
</organism>
<reference evidence="1" key="1">
    <citation type="journal article" date="2019" name="Sci. Rep.">
        <title>Draft genome of Tanacetum cinerariifolium, the natural source of mosquito coil.</title>
        <authorList>
            <person name="Yamashiro T."/>
            <person name="Shiraishi A."/>
            <person name="Satake H."/>
            <person name="Nakayama K."/>
        </authorList>
    </citation>
    <scope>NUCLEOTIDE SEQUENCE</scope>
</reference>